<reference evidence="1" key="1">
    <citation type="submission" date="2019-07" db="EMBL/GenBank/DDBJ databases">
        <authorList>
            <person name="Dittberner H."/>
        </authorList>
    </citation>
    <scope>NUCLEOTIDE SEQUENCE [LARGE SCALE GENOMIC DNA]</scope>
</reference>
<evidence type="ECO:0000313" key="1">
    <source>
        <dbReference type="EMBL" id="VVA97955.1"/>
    </source>
</evidence>
<gene>
    <name evidence="1" type="ORF">ANE_LOCUS8400</name>
</gene>
<organism evidence="1 2">
    <name type="scientific">Arabis nemorensis</name>
    <dbReference type="NCBI Taxonomy" id="586526"/>
    <lineage>
        <taxon>Eukaryota</taxon>
        <taxon>Viridiplantae</taxon>
        <taxon>Streptophyta</taxon>
        <taxon>Embryophyta</taxon>
        <taxon>Tracheophyta</taxon>
        <taxon>Spermatophyta</taxon>
        <taxon>Magnoliopsida</taxon>
        <taxon>eudicotyledons</taxon>
        <taxon>Gunneridae</taxon>
        <taxon>Pentapetalae</taxon>
        <taxon>rosids</taxon>
        <taxon>malvids</taxon>
        <taxon>Brassicales</taxon>
        <taxon>Brassicaceae</taxon>
        <taxon>Arabideae</taxon>
        <taxon>Arabis</taxon>
    </lineage>
</organism>
<dbReference type="EMBL" id="CABITT030000003">
    <property type="protein sequence ID" value="VVA97955.1"/>
    <property type="molecule type" value="Genomic_DNA"/>
</dbReference>
<accession>A0A565B9X2</accession>
<name>A0A565B9X2_9BRAS</name>
<comment type="caution">
    <text evidence="1">The sequence shown here is derived from an EMBL/GenBank/DDBJ whole genome shotgun (WGS) entry which is preliminary data.</text>
</comment>
<dbReference type="Proteomes" id="UP000489600">
    <property type="component" value="Unassembled WGS sequence"/>
</dbReference>
<evidence type="ECO:0000313" key="2">
    <source>
        <dbReference type="Proteomes" id="UP000489600"/>
    </source>
</evidence>
<keyword evidence="2" id="KW-1185">Reference proteome</keyword>
<protein>
    <submittedName>
        <fullName evidence="1">Uncharacterized protein</fullName>
    </submittedName>
</protein>
<proteinExistence type="predicted"/>
<dbReference type="AlphaFoldDB" id="A0A565B9X2"/>
<sequence>MLNQFPKFSDSKSSQLDLEPFRDLENFQVIRESHIRIGATFSLRNHQLKCARRSCYLPSRFLSWRIKIKQTVGVGFSFQGVGTEDPTLFFSSSWGVEFHE</sequence>